<evidence type="ECO:0000313" key="3">
    <source>
        <dbReference type="Proteomes" id="UP000230796"/>
    </source>
</evidence>
<dbReference type="AlphaFoldDB" id="A0A2H0VIX5"/>
<dbReference type="PANTHER" id="PTHR46066">
    <property type="entry name" value="CHITINASE DOMAIN-CONTAINING PROTEIN 1 FAMILY MEMBER"/>
    <property type="match status" value="1"/>
</dbReference>
<dbReference type="SMART" id="SM00636">
    <property type="entry name" value="Glyco_18"/>
    <property type="match status" value="1"/>
</dbReference>
<comment type="caution">
    <text evidence="2">The sequence shown here is derived from an EMBL/GenBank/DDBJ whole genome shotgun (WGS) entry which is preliminary data.</text>
</comment>
<reference evidence="3" key="1">
    <citation type="submission" date="2017-09" db="EMBL/GenBank/DDBJ databases">
        <title>Depth-based differentiation of microbial function through sediment-hosted aquifers and enrichment of novel symbionts in the deep terrestrial subsurface.</title>
        <authorList>
            <person name="Probst A.J."/>
            <person name="Ladd B."/>
            <person name="Jarett J.K."/>
            <person name="Geller-Mcgrath D.E."/>
            <person name="Sieber C.M.K."/>
            <person name="Emerson J.B."/>
            <person name="Anantharaman K."/>
            <person name="Thomas B.C."/>
            <person name="Malmstrom R."/>
            <person name="Stieglmeier M."/>
            <person name="Klingl A."/>
            <person name="Woyke T."/>
            <person name="Ryan C.M."/>
            <person name="Banfield J.F."/>
        </authorList>
    </citation>
    <scope>NUCLEOTIDE SEQUENCE [LARGE SCALE GENOMIC DNA]</scope>
</reference>
<feature type="domain" description="GH18" evidence="1">
    <location>
        <begin position="49"/>
        <end position="389"/>
    </location>
</feature>
<evidence type="ECO:0000259" key="1">
    <source>
        <dbReference type="PROSITE" id="PS51910"/>
    </source>
</evidence>
<dbReference type="GO" id="GO:0005975">
    <property type="term" value="P:carbohydrate metabolic process"/>
    <property type="evidence" value="ECO:0007669"/>
    <property type="project" value="InterPro"/>
</dbReference>
<sequence>MKKIFVILGLFLAIFALYVTFFSPSSLPISPLGSPKPSGEGGSSTSPSYVILGFAPYWNLKKLTLDSLADITHFAYFHLLLRDDGSIYTKINRREEDPGYTNYKRLVAGTVNRGTKPLILTFMPESQSALADLLSSLSSRARAIATILTSLSESGSSGVNIDFEPLGETPPSLRDSFTLFVRELRSQLDLLPNNYNLKPLLTISTYASAAVKPRIWDLSGLAPLTDYFVVMAYDYTMPGSDTSGPTAPLRGSGELFEHDIIKNIAEITKLVPAGKLLLGIPFYGYQWDTQDSTKYSPVEAKGSVASLERIQQMLDDQTLSLLWDRNTLTPYGIASESGQISQIYFENETSIRLKLEFVKSAGLGGIAIWALGYEGNIPWLWPLINSLNN</sequence>
<dbReference type="InterPro" id="IPR029070">
    <property type="entry name" value="Chitinase_insertion_sf"/>
</dbReference>
<accession>A0A2H0VIX5</accession>
<proteinExistence type="predicted"/>
<dbReference type="EMBL" id="PFAF01000030">
    <property type="protein sequence ID" value="PIR99036.1"/>
    <property type="molecule type" value="Genomic_DNA"/>
</dbReference>
<dbReference type="InterPro" id="IPR017853">
    <property type="entry name" value="GH"/>
</dbReference>
<dbReference type="Gene3D" id="3.20.20.80">
    <property type="entry name" value="Glycosidases"/>
    <property type="match status" value="1"/>
</dbReference>
<protein>
    <recommendedName>
        <fullName evidence="1">GH18 domain-containing protein</fullName>
    </recommendedName>
</protein>
<evidence type="ECO:0000313" key="2">
    <source>
        <dbReference type="EMBL" id="PIR99036.1"/>
    </source>
</evidence>
<dbReference type="GO" id="GO:0008061">
    <property type="term" value="F:chitin binding"/>
    <property type="evidence" value="ECO:0007669"/>
    <property type="project" value="InterPro"/>
</dbReference>
<organism evidence="2 3">
    <name type="scientific">Candidatus Collierbacteria bacterium CG10_big_fil_rev_8_21_14_0_10_44_9</name>
    <dbReference type="NCBI Taxonomy" id="1974535"/>
    <lineage>
        <taxon>Bacteria</taxon>
        <taxon>Candidatus Collieribacteriota</taxon>
    </lineage>
</organism>
<dbReference type="Gene3D" id="3.10.50.10">
    <property type="match status" value="1"/>
</dbReference>
<dbReference type="SUPFAM" id="SSF51445">
    <property type="entry name" value="(Trans)glycosidases"/>
    <property type="match status" value="1"/>
</dbReference>
<name>A0A2H0VIX5_9BACT</name>
<dbReference type="Pfam" id="PF00704">
    <property type="entry name" value="Glyco_hydro_18"/>
    <property type="match status" value="1"/>
</dbReference>
<gene>
    <name evidence="2" type="ORF">COT87_01650</name>
</gene>
<dbReference type="PANTHER" id="PTHR46066:SF2">
    <property type="entry name" value="CHITINASE DOMAIN-CONTAINING PROTEIN 1"/>
    <property type="match status" value="1"/>
</dbReference>
<dbReference type="InterPro" id="IPR011583">
    <property type="entry name" value="Chitinase_II/V-like_cat"/>
</dbReference>
<dbReference type="PROSITE" id="PS51910">
    <property type="entry name" value="GH18_2"/>
    <property type="match status" value="1"/>
</dbReference>
<dbReference type="InterPro" id="IPR001223">
    <property type="entry name" value="Glyco_hydro18_cat"/>
</dbReference>
<dbReference type="Proteomes" id="UP000230796">
    <property type="component" value="Unassembled WGS sequence"/>
</dbReference>